<dbReference type="PANTHER" id="PTHR33711">
    <property type="entry name" value="DIOXYGENASE, PUTATIVE (AFU_ORTHOLOGUE AFUA_2G02910)-RELATED"/>
    <property type="match status" value="1"/>
</dbReference>
<gene>
    <name evidence="12" type="ORF">G7Z17_g2240</name>
</gene>
<feature type="domain" description="Intradiol ring-cleavage dioxygenases" evidence="8">
    <location>
        <begin position="108"/>
        <end position="290"/>
    </location>
</feature>
<name>A0A9P5HHY1_9HYPO</name>
<evidence type="ECO:0000256" key="2">
    <source>
        <dbReference type="ARBA" id="ARBA00007825"/>
    </source>
</evidence>
<dbReference type="InterPro" id="IPR027417">
    <property type="entry name" value="P-loop_NTPase"/>
</dbReference>
<feature type="compositionally biased region" description="Polar residues" evidence="7">
    <location>
        <begin position="416"/>
        <end position="444"/>
    </location>
</feature>
<dbReference type="SUPFAM" id="SSF52540">
    <property type="entry name" value="P-loop containing nucleoside triphosphate hydrolases"/>
    <property type="match status" value="1"/>
</dbReference>
<evidence type="ECO:0000259" key="10">
    <source>
        <dbReference type="Pfam" id="PF08501"/>
    </source>
</evidence>
<feature type="domain" description="Catechol dioxygenase N-terminal" evidence="9">
    <location>
        <begin position="28"/>
        <end position="101"/>
    </location>
</feature>
<dbReference type="GO" id="GO:0004764">
    <property type="term" value="F:shikimate 3-dehydrogenase (NADP+) activity"/>
    <property type="evidence" value="ECO:0007669"/>
    <property type="project" value="InterPro"/>
</dbReference>
<dbReference type="InterPro" id="IPR007535">
    <property type="entry name" value="Catechol_dOase_N"/>
</dbReference>
<evidence type="ECO:0000259" key="8">
    <source>
        <dbReference type="Pfam" id="PF00775"/>
    </source>
</evidence>
<dbReference type="CDD" id="cd00502">
    <property type="entry name" value="DHQase_I"/>
    <property type="match status" value="1"/>
</dbReference>
<feature type="compositionally biased region" description="Polar residues" evidence="7">
    <location>
        <begin position="356"/>
        <end position="367"/>
    </location>
</feature>
<comment type="cofactor">
    <cofactor evidence="1">
        <name>Fe(3+)</name>
        <dbReference type="ChEBI" id="CHEBI:29034"/>
    </cofactor>
</comment>
<protein>
    <submittedName>
        <fullName evidence="12">Uncharacterized protein</fullName>
    </submittedName>
</protein>
<dbReference type="OrthoDB" id="4415835at2759"/>
<dbReference type="Pfam" id="PF04444">
    <property type="entry name" value="Dioxygenase_N"/>
    <property type="match status" value="1"/>
</dbReference>
<dbReference type="SUPFAM" id="SSF51735">
    <property type="entry name" value="NAD(P)-binding Rossmann-fold domains"/>
    <property type="match status" value="1"/>
</dbReference>
<organism evidence="12 13">
    <name type="scientific">Cylindrodendrum hubeiense</name>
    <dbReference type="NCBI Taxonomy" id="595255"/>
    <lineage>
        <taxon>Eukaryota</taxon>
        <taxon>Fungi</taxon>
        <taxon>Dikarya</taxon>
        <taxon>Ascomycota</taxon>
        <taxon>Pezizomycotina</taxon>
        <taxon>Sordariomycetes</taxon>
        <taxon>Hypocreomycetidae</taxon>
        <taxon>Hypocreales</taxon>
        <taxon>Nectriaceae</taxon>
        <taxon>Cylindrodendrum</taxon>
    </lineage>
</organism>
<dbReference type="SUPFAM" id="SSF49482">
    <property type="entry name" value="Aromatic compound dioxygenase"/>
    <property type="match status" value="1"/>
</dbReference>
<proteinExistence type="inferred from homology"/>
<evidence type="ECO:0000313" key="13">
    <source>
        <dbReference type="Proteomes" id="UP000722485"/>
    </source>
</evidence>
<evidence type="ECO:0000259" key="9">
    <source>
        <dbReference type="Pfam" id="PF04444"/>
    </source>
</evidence>
<evidence type="ECO:0000256" key="6">
    <source>
        <dbReference type="ARBA" id="ARBA00023004"/>
    </source>
</evidence>
<evidence type="ECO:0000256" key="5">
    <source>
        <dbReference type="ARBA" id="ARBA00023002"/>
    </source>
</evidence>
<keyword evidence="13" id="KW-1185">Reference proteome</keyword>
<evidence type="ECO:0000256" key="3">
    <source>
        <dbReference type="ARBA" id="ARBA00022723"/>
    </source>
</evidence>
<evidence type="ECO:0000256" key="1">
    <source>
        <dbReference type="ARBA" id="ARBA00001965"/>
    </source>
</evidence>
<dbReference type="InterPro" id="IPR036291">
    <property type="entry name" value="NAD(P)-bd_dom_sf"/>
</dbReference>
<dbReference type="Gene3D" id="3.40.50.720">
    <property type="entry name" value="NAD(P)-binding Rossmann-like Domain"/>
    <property type="match status" value="1"/>
</dbReference>
<dbReference type="GO" id="GO:0008199">
    <property type="term" value="F:ferric iron binding"/>
    <property type="evidence" value="ECO:0007669"/>
    <property type="project" value="InterPro"/>
</dbReference>
<evidence type="ECO:0000259" key="11">
    <source>
        <dbReference type="Pfam" id="PF18317"/>
    </source>
</evidence>
<feature type="domain" description="Shikimate dehydrogenase substrate binding N-terminal" evidence="10">
    <location>
        <begin position="923"/>
        <end position="1003"/>
    </location>
</feature>
<dbReference type="InterPro" id="IPR046346">
    <property type="entry name" value="Aminoacid_DH-like_N_sf"/>
</dbReference>
<dbReference type="Pfam" id="PF00775">
    <property type="entry name" value="Dioxygenase_C"/>
    <property type="match status" value="1"/>
</dbReference>
<keyword evidence="4" id="KW-0223">Dioxygenase</keyword>
<dbReference type="InterPro" id="IPR050770">
    <property type="entry name" value="Intradiol_RC_Dioxygenase"/>
</dbReference>
<dbReference type="CDD" id="cd03461">
    <property type="entry name" value="1_2-HQD"/>
    <property type="match status" value="1"/>
</dbReference>
<dbReference type="GO" id="GO:0003855">
    <property type="term" value="F:3-dehydroquinate dehydratase activity"/>
    <property type="evidence" value="ECO:0007669"/>
    <property type="project" value="InterPro"/>
</dbReference>
<dbReference type="Gene3D" id="3.40.50.300">
    <property type="entry name" value="P-loop containing nucleotide triphosphate hydrolases"/>
    <property type="match status" value="1"/>
</dbReference>
<keyword evidence="6" id="KW-0408">Iron</keyword>
<dbReference type="InterPro" id="IPR001381">
    <property type="entry name" value="DHquinase_I"/>
</dbReference>
<dbReference type="GO" id="GO:0018576">
    <property type="term" value="F:catechol 1,2-dioxygenase activity"/>
    <property type="evidence" value="ECO:0007669"/>
    <property type="project" value="InterPro"/>
</dbReference>
<dbReference type="Gene3D" id="3.20.20.70">
    <property type="entry name" value="Aldolase class I"/>
    <property type="match status" value="1"/>
</dbReference>
<dbReference type="Gene3D" id="3.40.50.10860">
    <property type="entry name" value="Leucine Dehydrogenase, chain A, domain 1"/>
    <property type="match status" value="2"/>
</dbReference>
<feature type="domain" description="SDH C-terminal" evidence="11">
    <location>
        <begin position="1064"/>
        <end position="1094"/>
    </location>
</feature>
<dbReference type="InterPro" id="IPR013708">
    <property type="entry name" value="Shikimate_DH-bd_N"/>
</dbReference>
<dbReference type="InterPro" id="IPR031322">
    <property type="entry name" value="Shikimate/glucono_kinase"/>
</dbReference>
<dbReference type="InterPro" id="IPR013785">
    <property type="entry name" value="Aldolase_TIM"/>
</dbReference>
<dbReference type="Gene3D" id="2.60.130.10">
    <property type="entry name" value="Aromatic compound dioxygenase"/>
    <property type="match status" value="1"/>
</dbReference>
<keyword evidence="5" id="KW-0560">Oxidoreductase</keyword>
<evidence type="ECO:0000313" key="12">
    <source>
        <dbReference type="EMBL" id="KAF7555334.1"/>
    </source>
</evidence>
<dbReference type="Pfam" id="PF08501">
    <property type="entry name" value="Shikimate_dh_N"/>
    <property type="match status" value="1"/>
</dbReference>
<evidence type="ECO:0000256" key="4">
    <source>
        <dbReference type="ARBA" id="ARBA00022964"/>
    </source>
</evidence>
<dbReference type="PANTHER" id="PTHR33711:SF7">
    <property type="entry name" value="INTRADIOL RING-CLEAVAGE DIOXYGENASES DOMAIN-CONTAINING PROTEIN-RELATED"/>
    <property type="match status" value="1"/>
</dbReference>
<sequence>MSHSLPAKELTIDNITENVHAINSNCNDPRLRFLLERLVTHLHDFARETRLSTPEWEKAIKFLTDVGQICTDVRQEFILLSDVLGLSLLVDSIDHPKPEASTEGTVLGPFHTHEAEHSPNGALISHDADGEPMLVVCSVKDMQGKPVGGAKIDVWETDSKGFYDVQHADRDGPDGRAVMQSDEDGLFFFKAIVPVPYPIPSDGPVGQLLGVLNRHPYRPSHFHFMFNKPGYDKLITALYLRGDPYERSDAVFGVKESLVVDLGTVSDVDGLSEKYGVSPSTRLLQYDFVLVSEEEVGKLRDEKAREAIEKQGATGIRNPRRTHLALALASRQGSSRIIPPAPPFVPQGQLSQGQSVVNAMATASPSSECPGEAASDAFSTTLTSPTRTTEQPPVDGYTPYPGSNDHRAVSCPPVSAPSTSTLFQRPPTSGAFSARTSRRQSPTPNEYRPGSNPVTRKYNADASIALIGIRGTGMSTLALIASSALGFRLVDADHHFYQATTLSRAAYKSTHGVAKYRQEELRLMRSMLVENQTRAVIVCGPGVVEGTGQAWLAEYAQSHPIIYIMRDAECIEKHLRVWDTKTISRLARLSGPTHRTLSNFEFYNLSNPSPAESNHGSSSGQQSPRSLALKQLEFDFIHLIYGITRRTEPHEARHSLSILPPESKFFTYALSLPISIPDGVSHSLGRGDMAADAIELVMSPSDIAASWGNSVANYITRQFWMTRRNLQLPIIFHVNSTELRLQGSNSPTDSIDPEKAYFELLHHGLRLVPEYLSVNILCDDERIHGLIAAKGCTKIIGDYFDSDTTHRGWDHPVRKDMIRRAEDLGCDLVRLCQEATSVEDNFLAQKFVQNIRSSKEYSIPLIAYNTGRLGRTSCFLNTILSPVTHPLLRSVAPECAPTSLVTVQEAQNALYSSFILDKVYFGIYGANVVQSLSPAMHNAGFKFYGMPHNYRIFQHQSLHHLQKLISDPKFSGASITAPFKRDIIPLVDKISREAQAIGAVNTLLPLRSTDADALLIRNRAGPAVALYGDNTDWIGIHLSYTPLKTPLLNQIEDLKEGGWIAVNGLQVLPEQGVLQFELFTGRKPPQELMRREVLRAYQNRTQTESVNVIDQSMAPT</sequence>
<reference evidence="12" key="1">
    <citation type="submission" date="2020-03" db="EMBL/GenBank/DDBJ databases">
        <title>Draft Genome Sequence of Cylindrodendrum hubeiense.</title>
        <authorList>
            <person name="Buettner E."/>
            <person name="Kellner H."/>
        </authorList>
    </citation>
    <scope>NUCLEOTIDE SEQUENCE</scope>
    <source>
        <strain evidence="12">IHI 201604</strain>
    </source>
</reference>
<dbReference type="AlphaFoldDB" id="A0A9P5HHY1"/>
<dbReference type="Proteomes" id="UP000722485">
    <property type="component" value="Unassembled WGS sequence"/>
</dbReference>
<comment type="similarity">
    <text evidence="2">Belongs to the intradiol ring-cleavage dioxygenase family.</text>
</comment>
<dbReference type="SUPFAM" id="SSF53223">
    <property type="entry name" value="Aminoacid dehydrogenase-like, N-terminal domain"/>
    <property type="match status" value="1"/>
</dbReference>
<dbReference type="Pfam" id="PF01487">
    <property type="entry name" value="DHquinase_I"/>
    <property type="match status" value="1"/>
</dbReference>
<dbReference type="SUPFAM" id="SSF51569">
    <property type="entry name" value="Aldolase"/>
    <property type="match status" value="1"/>
</dbReference>
<dbReference type="EMBL" id="JAANBB010000021">
    <property type="protein sequence ID" value="KAF7555334.1"/>
    <property type="molecule type" value="Genomic_DNA"/>
</dbReference>
<dbReference type="Pfam" id="PF18317">
    <property type="entry name" value="SDH_C"/>
    <property type="match status" value="1"/>
</dbReference>
<dbReference type="Pfam" id="PF01202">
    <property type="entry name" value="SKI"/>
    <property type="match status" value="1"/>
</dbReference>
<dbReference type="InterPro" id="IPR041121">
    <property type="entry name" value="SDH_C"/>
</dbReference>
<keyword evidence="3" id="KW-0479">Metal-binding</keyword>
<accession>A0A9P5HHY1</accession>
<feature type="region of interest" description="Disordered" evidence="7">
    <location>
        <begin position="356"/>
        <end position="455"/>
    </location>
</feature>
<dbReference type="GO" id="GO:0009712">
    <property type="term" value="P:catechol-containing compound metabolic process"/>
    <property type="evidence" value="ECO:0007669"/>
    <property type="project" value="InterPro"/>
</dbReference>
<feature type="compositionally biased region" description="Low complexity" evidence="7">
    <location>
        <begin position="380"/>
        <end position="389"/>
    </location>
</feature>
<dbReference type="InterPro" id="IPR015889">
    <property type="entry name" value="Intradiol_dOase_core"/>
</dbReference>
<evidence type="ECO:0000256" key="7">
    <source>
        <dbReference type="SAM" id="MobiDB-lite"/>
    </source>
</evidence>
<dbReference type="InterPro" id="IPR000627">
    <property type="entry name" value="Intradiol_dOase_C"/>
</dbReference>
<comment type="caution">
    <text evidence="12">The sequence shown here is derived from an EMBL/GenBank/DDBJ whole genome shotgun (WGS) entry which is preliminary data.</text>
</comment>
<dbReference type="InterPro" id="IPR039390">
    <property type="entry name" value="1_2-HQD/HQD"/>
</dbReference>